<evidence type="ECO:0000259" key="2">
    <source>
        <dbReference type="Pfam" id="PF05199"/>
    </source>
</evidence>
<proteinExistence type="predicted"/>
<reference evidence="3 4" key="1">
    <citation type="submission" date="2014-11" db="EMBL/GenBank/DDBJ databases">
        <authorList>
            <person name="Zhu J."/>
            <person name="Qi W."/>
            <person name="Song R."/>
        </authorList>
    </citation>
    <scope>NUCLEOTIDE SEQUENCE [LARGE SCALE GENOMIC DNA]</scope>
</reference>
<dbReference type="InterPro" id="IPR051871">
    <property type="entry name" value="GMC_Oxidoreductase-Related"/>
</dbReference>
<dbReference type="InterPro" id="IPR036188">
    <property type="entry name" value="FAD/NAD-bd_sf"/>
</dbReference>
<dbReference type="PANTHER" id="PTHR45968">
    <property type="entry name" value="OSJNBA0019K04.7 PROTEIN"/>
    <property type="match status" value="1"/>
</dbReference>
<dbReference type="InParanoid" id="A0A0G4GJZ4"/>
<evidence type="ECO:0000256" key="1">
    <source>
        <dbReference type="SAM" id="MobiDB-lite"/>
    </source>
</evidence>
<feature type="compositionally biased region" description="Polar residues" evidence="1">
    <location>
        <begin position="460"/>
        <end position="470"/>
    </location>
</feature>
<dbReference type="EMBL" id="CDMY01000692">
    <property type="protein sequence ID" value="CEM30248.1"/>
    <property type="molecule type" value="Genomic_DNA"/>
</dbReference>
<accession>A0A0G4GJZ4</accession>
<dbReference type="Pfam" id="PF05199">
    <property type="entry name" value="GMC_oxred_C"/>
    <property type="match status" value="1"/>
</dbReference>
<dbReference type="SUPFAM" id="SSF51905">
    <property type="entry name" value="FAD/NAD(P)-binding domain"/>
    <property type="match status" value="1"/>
</dbReference>
<dbReference type="GO" id="GO:0016614">
    <property type="term" value="F:oxidoreductase activity, acting on CH-OH group of donors"/>
    <property type="evidence" value="ECO:0007669"/>
    <property type="project" value="InterPro"/>
</dbReference>
<sequence length="613" mass="66708">MTGIVRLLEQQSRVVLLFYQLKREDVHGIPGHSAVPAAAVVVDSHCTEGRTPGVITHVAKILSGGTGLNFGISIDELKDYFDFLKADYGVEWEFDLFREAYDWVKERVSQPAYLTEEYGAAITRGVSQVYEPFNGDSSELKDGSWRGFTIFDNDGPSNDRVRKAADSFCLDDKPETLTILVNHLVEKIAFTETEPLTATPASSALVEAVGATLLKEIPEVGQNYHDRLFTPVGCFFKKEMAGEPVRSLPAEVPPTTTVGTVFRDFTDKVKDCRLSTLEEISGANSPYGATLGTLFIIPPSFRSNKVLLLVRDIFLSCVEDSPPGFVALLCNLPLVRGYVEDAVDCLKRVAAPFTFSSSCGPGAKSRLRMILDQGGFDGILEEYGKDSCTGTILSVFKFLLEEPDIIDAARENNPTISVQQMDEEVAAIQGYISAEDARFIAGVNATLAAKEEAQTRRMRTNSTDNSTGPQQRELLPLPDPLPIVPRGDCAEGIRKYVESHGTSIWHHVGSTSIGTVVDAAFKLIGIEQLYIVDAGCIPQVGRMNPASTVMAMGRFAGLMAKLADGAAGNDTTIIAQARDDPIVTDETECEKPPCSMGVPETQQEDSLRTEQPT</sequence>
<dbReference type="Gene3D" id="3.50.50.60">
    <property type="entry name" value="FAD/NAD(P)-binding domain"/>
    <property type="match status" value="2"/>
</dbReference>
<feature type="region of interest" description="Disordered" evidence="1">
    <location>
        <begin position="585"/>
        <end position="613"/>
    </location>
</feature>
<feature type="region of interest" description="Disordered" evidence="1">
    <location>
        <begin position="451"/>
        <end position="479"/>
    </location>
</feature>
<dbReference type="Proteomes" id="UP000041254">
    <property type="component" value="Unassembled WGS sequence"/>
</dbReference>
<dbReference type="AlphaFoldDB" id="A0A0G4GJZ4"/>
<dbReference type="InterPro" id="IPR007867">
    <property type="entry name" value="GMC_OxRtase_C"/>
</dbReference>
<evidence type="ECO:0000313" key="3">
    <source>
        <dbReference type="EMBL" id="CEM30248.1"/>
    </source>
</evidence>
<dbReference type="STRING" id="1169540.A0A0G4GJZ4"/>
<organism evidence="3 4">
    <name type="scientific">Vitrella brassicaformis (strain CCMP3155)</name>
    <dbReference type="NCBI Taxonomy" id="1169540"/>
    <lineage>
        <taxon>Eukaryota</taxon>
        <taxon>Sar</taxon>
        <taxon>Alveolata</taxon>
        <taxon>Colpodellida</taxon>
        <taxon>Vitrellaceae</taxon>
        <taxon>Vitrella</taxon>
    </lineage>
</organism>
<evidence type="ECO:0000313" key="4">
    <source>
        <dbReference type="Proteomes" id="UP000041254"/>
    </source>
</evidence>
<keyword evidence="4" id="KW-1185">Reference proteome</keyword>
<feature type="domain" description="Glucose-methanol-choline oxidoreductase C-terminal" evidence="2">
    <location>
        <begin position="458"/>
        <end position="553"/>
    </location>
</feature>
<dbReference type="PANTHER" id="PTHR45968:SF3">
    <property type="entry name" value="OS04G0573100 PROTEIN"/>
    <property type="match status" value="1"/>
</dbReference>
<name>A0A0G4GJZ4_VITBC</name>
<dbReference type="Gene3D" id="3.30.410.40">
    <property type="match status" value="2"/>
</dbReference>
<dbReference type="OrthoDB" id="269227at2759"/>
<dbReference type="VEuPathDB" id="CryptoDB:Vbra_22778"/>
<dbReference type="PhylomeDB" id="A0A0G4GJZ4"/>
<gene>
    <name evidence="3" type="ORF">Vbra_22778</name>
</gene>
<protein>
    <recommendedName>
        <fullName evidence="2">Glucose-methanol-choline oxidoreductase C-terminal domain-containing protein</fullName>
    </recommendedName>
</protein>